<accession>A0A7I4YSL0</accession>
<organism evidence="7 8">
    <name type="scientific">Haemonchus contortus</name>
    <name type="common">Barber pole worm</name>
    <dbReference type="NCBI Taxonomy" id="6289"/>
    <lineage>
        <taxon>Eukaryota</taxon>
        <taxon>Metazoa</taxon>
        <taxon>Ecdysozoa</taxon>
        <taxon>Nematoda</taxon>
        <taxon>Chromadorea</taxon>
        <taxon>Rhabditida</taxon>
        <taxon>Rhabditina</taxon>
        <taxon>Rhabditomorpha</taxon>
        <taxon>Strongyloidea</taxon>
        <taxon>Trichostrongylidae</taxon>
        <taxon>Haemonchus</taxon>
    </lineage>
</organism>
<dbReference type="AlphaFoldDB" id="A0A7I4YSL0"/>
<sequence length="198" mass="22505">TNRPSAASPHQQHQISLTAMTTAPATIYGNRGSVGLDSLHREIARLSPEQRSMIRYSYQFMEAEATKNGLGLFVRLFSEYPQYKGIWPAFRQIPDSALISSDQLRRHASVYMAGLKRIVDVMDDNEKLIDATRRIAASHCKWSICKFHIEHMVPGLLEVLNICMNRQLTPEISHAWETLYDIIGNMIGLQKGIRRPDP</sequence>
<comment type="similarity">
    <text evidence="5">Belongs to the globin family.</text>
</comment>
<dbReference type="GO" id="GO:0005506">
    <property type="term" value="F:iron ion binding"/>
    <property type="evidence" value="ECO:0007669"/>
    <property type="project" value="InterPro"/>
</dbReference>
<dbReference type="GO" id="GO:0020037">
    <property type="term" value="F:heme binding"/>
    <property type="evidence" value="ECO:0007669"/>
    <property type="project" value="InterPro"/>
</dbReference>
<keyword evidence="5" id="KW-0561">Oxygen transport</keyword>
<keyword evidence="3" id="KW-0479">Metal-binding</keyword>
<dbReference type="Pfam" id="PF00042">
    <property type="entry name" value="Globin"/>
    <property type="match status" value="1"/>
</dbReference>
<reference evidence="8" key="1">
    <citation type="submission" date="2020-12" db="UniProtKB">
        <authorList>
            <consortium name="WormBaseParasite"/>
        </authorList>
    </citation>
    <scope>IDENTIFICATION</scope>
    <source>
        <strain evidence="8">MHco3</strain>
    </source>
</reference>
<dbReference type="SUPFAM" id="SSF46458">
    <property type="entry name" value="Globin-like"/>
    <property type="match status" value="1"/>
</dbReference>
<dbReference type="InterPro" id="IPR044399">
    <property type="entry name" value="Mb-like_M"/>
</dbReference>
<dbReference type="PANTHER" id="PTHR46783">
    <property type="entry name" value="CYTOGLOBIN"/>
    <property type="match status" value="1"/>
</dbReference>
<dbReference type="InterPro" id="IPR013314">
    <property type="entry name" value="Globin_lamprey/hagfish"/>
</dbReference>
<proteinExistence type="inferred from homology"/>
<keyword evidence="5" id="KW-0813">Transport</keyword>
<comment type="subunit">
    <text evidence="1">Monomer.</text>
</comment>
<keyword evidence="2 5" id="KW-0349">Heme</keyword>
<dbReference type="WBParaSite" id="HCON_00129420-00001">
    <property type="protein sequence ID" value="HCON_00129420-00001"/>
    <property type="gene ID" value="HCON_00129420"/>
</dbReference>
<dbReference type="PROSITE" id="PS01033">
    <property type="entry name" value="GLOBIN"/>
    <property type="match status" value="1"/>
</dbReference>
<dbReference type="Proteomes" id="UP000025227">
    <property type="component" value="Unplaced"/>
</dbReference>
<dbReference type="GO" id="GO:0016491">
    <property type="term" value="F:oxidoreductase activity"/>
    <property type="evidence" value="ECO:0007669"/>
    <property type="project" value="TreeGrafter"/>
</dbReference>
<protein>
    <submittedName>
        <fullName evidence="8">GLOBIN domain-containing protein</fullName>
    </submittedName>
</protein>
<evidence type="ECO:0000259" key="6">
    <source>
        <dbReference type="PROSITE" id="PS01033"/>
    </source>
</evidence>
<dbReference type="PANTHER" id="PTHR46783:SF1">
    <property type="entry name" value="CYTOGLOBIN-1-RELATED"/>
    <property type="match status" value="1"/>
</dbReference>
<name>A0A7I4YSL0_HAECO</name>
<dbReference type="CDD" id="cd01040">
    <property type="entry name" value="Mb-like"/>
    <property type="match status" value="1"/>
</dbReference>
<dbReference type="GO" id="GO:0005344">
    <property type="term" value="F:oxygen carrier activity"/>
    <property type="evidence" value="ECO:0007669"/>
    <property type="project" value="UniProtKB-KW"/>
</dbReference>
<keyword evidence="4" id="KW-0408">Iron</keyword>
<evidence type="ECO:0000256" key="3">
    <source>
        <dbReference type="ARBA" id="ARBA00022723"/>
    </source>
</evidence>
<evidence type="ECO:0000256" key="4">
    <source>
        <dbReference type="ARBA" id="ARBA00023004"/>
    </source>
</evidence>
<evidence type="ECO:0000313" key="7">
    <source>
        <dbReference type="Proteomes" id="UP000025227"/>
    </source>
</evidence>
<dbReference type="InterPro" id="IPR009050">
    <property type="entry name" value="Globin-like_sf"/>
</dbReference>
<evidence type="ECO:0000313" key="8">
    <source>
        <dbReference type="WBParaSite" id="HCON_00129420-00001"/>
    </source>
</evidence>
<dbReference type="Gene3D" id="1.10.490.10">
    <property type="entry name" value="Globins"/>
    <property type="match status" value="1"/>
</dbReference>
<dbReference type="GO" id="GO:0019825">
    <property type="term" value="F:oxygen binding"/>
    <property type="evidence" value="ECO:0007669"/>
    <property type="project" value="InterPro"/>
</dbReference>
<keyword evidence="7" id="KW-1185">Reference proteome</keyword>
<dbReference type="OMA" id="ICKFHIE"/>
<evidence type="ECO:0000256" key="2">
    <source>
        <dbReference type="ARBA" id="ARBA00022617"/>
    </source>
</evidence>
<dbReference type="InterPro" id="IPR000971">
    <property type="entry name" value="Globin"/>
</dbReference>
<evidence type="ECO:0000256" key="1">
    <source>
        <dbReference type="ARBA" id="ARBA00011245"/>
    </source>
</evidence>
<feature type="domain" description="Globin" evidence="6">
    <location>
        <begin position="45"/>
        <end position="192"/>
    </location>
</feature>
<evidence type="ECO:0000256" key="5">
    <source>
        <dbReference type="RuleBase" id="RU000356"/>
    </source>
</evidence>
<dbReference type="InterPro" id="IPR012292">
    <property type="entry name" value="Globin/Proto"/>
</dbReference>
<dbReference type="OrthoDB" id="436496at2759"/>